<evidence type="ECO:0000256" key="4">
    <source>
        <dbReference type="ARBA" id="ARBA00022679"/>
    </source>
</evidence>
<comment type="caution">
    <text evidence="11">The sequence shown here is derived from an EMBL/GenBank/DDBJ whole genome shotgun (WGS) entry which is preliminary data.</text>
</comment>
<keyword evidence="6" id="KW-0735">Signal-anchor</keyword>
<dbReference type="PANTHER" id="PTHR10811">
    <property type="entry name" value="FRINGE-RELATED"/>
    <property type="match status" value="1"/>
</dbReference>
<evidence type="ECO:0000256" key="5">
    <source>
        <dbReference type="ARBA" id="ARBA00022692"/>
    </source>
</evidence>
<name>A0AAV9RKX2_9TELE</name>
<dbReference type="Proteomes" id="UP001311232">
    <property type="component" value="Unassembled WGS sequence"/>
</dbReference>
<proteinExistence type="inferred from homology"/>
<evidence type="ECO:0000313" key="11">
    <source>
        <dbReference type="EMBL" id="KAK5609625.1"/>
    </source>
</evidence>
<evidence type="ECO:0000256" key="9">
    <source>
        <dbReference type="ARBA" id="ARBA00037847"/>
    </source>
</evidence>
<comment type="similarity">
    <text evidence="2">Belongs to the glycosyltransferase 31 family.</text>
</comment>
<gene>
    <name evidence="11" type="primary">B3GLCT_2</name>
    <name evidence="11" type="ORF">CRENBAI_002147</name>
</gene>
<comment type="subcellular location">
    <subcellularLocation>
        <location evidence="9">Endomembrane system</location>
        <topology evidence="9">Single-pass membrane protein</topology>
    </subcellularLocation>
    <subcellularLocation>
        <location evidence="1">Membrane</location>
        <topology evidence="1">Single-pass type II membrane protein</topology>
    </subcellularLocation>
</comment>
<keyword evidence="5" id="KW-0812">Transmembrane</keyword>
<sequence>MPPSGQSDSRHFCVPVPVVKSTWEKDAAHLEYYSDVTDASIPTIKLGVPNTEKGHCGKTFAILRRFLSEAMPKVDWLLIVDDDTLISLPRLRRLLRCYDPKEAVSLGERYGYGLMQNGYSYATGGGGMVLSRMAVSSLLSSGCSCYSDDAPDDMILGRCFTSIGVPITHSPLFHQAQPDDYLGTRINPRHSISFHKHWNIDPVAVYRNWFQDSHLRDEL</sequence>
<organism evidence="11 12">
    <name type="scientific">Crenichthys baileyi</name>
    <name type="common">White River springfish</name>
    <dbReference type="NCBI Taxonomy" id="28760"/>
    <lineage>
        <taxon>Eukaryota</taxon>
        <taxon>Metazoa</taxon>
        <taxon>Chordata</taxon>
        <taxon>Craniata</taxon>
        <taxon>Vertebrata</taxon>
        <taxon>Euteleostomi</taxon>
        <taxon>Actinopterygii</taxon>
        <taxon>Neopterygii</taxon>
        <taxon>Teleostei</taxon>
        <taxon>Neoteleostei</taxon>
        <taxon>Acanthomorphata</taxon>
        <taxon>Ovalentaria</taxon>
        <taxon>Atherinomorphae</taxon>
        <taxon>Cyprinodontiformes</taxon>
        <taxon>Goodeidae</taxon>
        <taxon>Crenichthys</taxon>
    </lineage>
</organism>
<keyword evidence="3" id="KW-0328">Glycosyltransferase</keyword>
<evidence type="ECO:0000256" key="6">
    <source>
        <dbReference type="ARBA" id="ARBA00022968"/>
    </source>
</evidence>
<dbReference type="InterPro" id="IPR003378">
    <property type="entry name" value="Fringe-like_glycosylTrfase"/>
</dbReference>
<dbReference type="GO" id="GO:0012505">
    <property type="term" value="C:endomembrane system"/>
    <property type="evidence" value="ECO:0007669"/>
    <property type="project" value="UniProtKB-SubCell"/>
</dbReference>
<evidence type="ECO:0000256" key="2">
    <source>
        <dbReference type="ARBA" id="ARBA00008661"/>
    </source>
</evidence>
<evidence type="ECO:0000259" key="10">
    <source>
        <dbReference type="Pfam" id="PF02434"/>
    </source>
</evidence>
<evidence type="ECO:0000256" key="7">
    <source>
        <dbReference type="ARBA" id="ARBA00022989"/>
    </source>
</evidence>
<dbReference type="Gene3D" id="3.90.550.50">
    <property type="match status" value="1"/>
</dbReference>
<evidence type="ECO:0000256" key="3">
    <source>
        <dbReference type="ARBA" id="ARBA00022676"/>
    </source>
</evidence>
<keyword evidence="7" id="KW-1133">Transmembrane helix</keyword>
<keyword evidence="4" id="KW-0808">Transferase</keyword>
<protein>
    <submittedName>
        <fullName evidence="11">Beta-1,3-glucosyltransferase</fullName>
    </submittedName>
</protein>
<reference evidence="11 12" key="1">
    <citation type="submission" date="2021-06" db="EMBL/GenBank/DDBJ databases">
        <authorList>
            <person name="Palmer J.M."/>
        </authorList>
    </citation>
    <scope>NUCLEOTIDE SEQUENCE [LARGE SCALE GENOMIC DNA]</scope>
    <source>
        <strain evidence="11 12">MEX-2019</strain>
        <tissue evidence="11">Muscle</tissue>
    </source>
</reference>
<dbReference type="AlphaFoldDB" id="A0AAV9RKX2"/>
<accession>A0AAV9RKX2</accession>
<evidence type="ECO:0000256" key="8">
    <source>
        <dbReference type="ARBA" id="ARBA00023136"/>
    </source>
</evidence>
<dbReference type="Pfam" id="PF02434">
    <property type="entry name" value="Fringe"/>
    <property type="match status" value="1"/>
</dbReference>
<dbReference type="GO" id="GO:0016757">
    <property type="term" value="F:glycosyltransferase activity"/>
    <property type="evidence" value="ECO:0007669"/>
    <property type="project" value="UniProtKB-KW"/>
</dbReference>
<dbReference type="EMBL" id="JAHHUM010001740">
    <property type="protein sequence ID" value="KAK5609625.1"/>
    <property type="molecule type" value="Genomic_DNA"/>
</dbReference>
<evidence type="ECO:0000256" key="1">
    <source>
        <dbReference type="ARBA" id="ARBA00004606"/>
    </source>
</evidence>
<evidence type="ECO:0000313" key="12">
    <source>
        <dbReference type="Proteomes" id="UP001311232"/>
    </source>
</evidence>
<feature type="domain" description="Fringe-like glycosyltransferase" evidence="10">
    <location>
        <begin position="16"/>
        <end position="204"/>
    </location>
</feature>
<keyword evidence="12" id="KW-1185">Reference proteome</keyword>
<dbReference type="GO" id="GO:0016020">
    <property type="term" value="C:membrane"/>
    <property type="evidence" value="ECO:0007669"/>
    <property type="project" value="UniProtKB-SubCell"/>
</dbReference>
<dbReference type="FunFam" id="3.90.550.50:FF:000008">
    <property type="entry name" value="Beta-1,3-glucosyltransferase"/>
    <property type="match status" value="1"/>
</dbReference>
<keyword evidence="8" id="KW-0472">Membrane</keyword>